<dbReference type="EMBL" id="ML994611">
    <property type="protein sequence ID" value="KAF2194416.1"/>
    <property type="molecule type" value="Genomic_DNA"/>
</dbReference>
<evidence type="ECO:0000256" key="1">
    <source>
        <dbReference type="ARBA" id="ARBA00022737"/>
    </source>
</evidence>
<evidence type="ECO:0000259" key="2">
    <source>
        <dbReference type="Pfam" id="PF24883"/>
    </source>
</evidence>
<keyword evidence="4" id="KW-1185">Reference proteome</keyword>
<dbReference type="OrthoDB" id="1577640at2759"/>
<dbReference type="AlphaFoldDB" id="A0A6A6EWX8"/>
<gene>
    <name evidence="3" type="ORF">K469DRAFT_773689</name>
</gene>
<proteinExistence type="predicted"/>
<sequence length="119" mass="13660">MPDPIRQRYETSIEGFGGYQDHLWASHQSRDALVEVTNAYDSAIDVKDGLDEVDTAERQGLVDSFQHIIIQSDSLVKVFITSRNSMDIVMNMEHIPNIYIKAEDNRDDISNFIYESLLH</sequence>
<feature type="domain" description="Nephrocystin 3-like N-terminal" evidence="2">
    <location>
        <begin position="23"/>
        <end position="83"/>
    </location>
</feature>
<dbReference type="Pfam" id="PF24883">
    <property type="entry name" value="NPHP3_N"/>
    <property type="match status" value="1"/>
</dbReference>
<evidence type="ECO:0000313" key="3">
    <source>
        <dbReference type="EMBL" id="KAF2194416.1"/>
    </source>
</evidence>
<organism evidence="3 4">
    <name type="scientific">Zopfia rhizophila CBS 207.26</name>
    <dbReference type="NCBI Taxonomy" id="1314779"/>
    <lineage>
        <taxon>Eukaryota</taxon>
        <taxon>Fungi</taxon>
        <taxon>Dikarya</taxon>
        <taxon>Ascomycota</taxon>
        <taxon>Pezizomycotina</taxon>
        <taxon>Dothideomycetes</taxon>
        <taxon>Dothideomycetes incertae sedis</taxon>
        <taxon>Zopfiaceae</taxon>
        <taxon>Zopfia</taxon>
    </lineage>
</organism>
<accession>A0A6A6EWX8</accession>
<protein>
    <recommendedName>
        <fullName evidence="2">Nephrocystin 3-like N-terminal domain-containing protein</fullName>
    </recommendedName>
</protein>
<reference evidence="3" key="1">
    <citation type="journal article" date="2020" name="Stud. Mycol.">
        <title>101 Dothideomycetes genomes: a test case for predicting lifestyles and emergence of pathogens.</title>
        <authorList>
            <person name="Haridas S."/>
            <person name="Albert R."/>
            <person name="Binder M."/>
            <person name="Bloem J."/>
            <person name="Labutti K."/>
            <person name="Salamov A."/>
            <person name="Andreopoulos B."/>
            <person name="Baker S."/>
            <person name="Barry K."/>
            <person name="Bills G."/>
            <person name="Bluhm B."/>
            <person name="Cannon C."/>
            <person name="Castanera R."/>
            <person name="Culley D."/>
            <person name="Daum C."/>
            <person name="Ezra D."/>
            <person name="Gonzalez J."/>
            <person name="Henrissat B."/>
            <person name="Kuo A."/>
            <person name="Liang C."/>
            <person name="Lipzen A."/>
            <person name="Lutzoni F."/>
            <person name="Magnuson J."/>
            <person name="Mondo S."/>
            <person name="Nolan M."/>
            <person name="Ohm R."/>
            <person name="Pangilinan J."/>
            <person name="Park H.-J."/>
            <person name="Ramirez L."/>
            <person name="Alfaro M."/>
            <person name="Sun H."/>
            <person name="Tritt A."/>
            <person name="Yoshinaga Y."/>
            <person name="Zwiers L.-H."/>
            <person name="Turgeon B."/>
            <person name="Goodwin S."/>
            <person name="Spatafora J."/>
            <person name="Crous P."/>
            <person name="Grigoriev I."/>
        </authorList>
    </citation>
    <scope>NUCLEOTIDE SEQUENCE</scope>
    <source>
        <strain evidence="3">CBS 207.26</strain>
    </source>
</reference>
<dbReference type="Proteomes" id="UP000800200">
    <property type="component" value="Unassembled WGS sequence"/>
</dbReference>
<evidence type="ECO:0000313" key="4">
    <source>
        <dbReference type="Proteomes" id="UP000800200"/>
    </source>
</evidence>
<keyword evidence="1" id="KW-0677">Repeat</keyword>
<dbReference type="InterPro" id="IPR056884">
    <property type="entry name" value="NPHP3-like_N"/>
</dbReference>
<name>A0A6A6EWX8_9PEZI</name>